<dbReference type="OrthoDB" id="4246028at2759"/>
<keyword evidence="2" id="KW-1185">Reference proteome</keyword>
<dbReference type="HOGENOM" id="CLU_1229823_0_0_1"/>
<dbReference type="STRING" id="1182543.W9X7N1"/>
<evidence type="ECO:0000313" key="1">
    <source>
        <dbReference type="EMBL" id="EXJ66454.1"/>
    </source>
</evidence>
<reference evidence="1 2" key="1">
    <citation type="submission" date="2013-03" db="EMBL/GenBank/DDBJ databases">
        <title>The Genome Sequence of Cladophialophora psammophila CBS 110553.</title>
        <authorList>
            <consortium name="The Broad Institute Genomics Platform"/>
            <person name="Cuomo C."/>
            <person name="de Hoog S."/>
            <person name="Gorbushina A."/>
            <person name="Walker B."/>
            <person name="Young S.K."/>
            <person name="Zeng Q."/>
            <person name="Gargeya S."/>
            <person name="Fitzgerald M."/>
            <person name="Haas B."/>
            <person name="Abouelleil A."/>
            <person name="Allen A.W."/>
            <person name="Alvarado L."/>
            <person name="Arachchi H.M."/>
            <person name="Berlin A.M."/>
            <person name="Chapman S.B."/>
            <person name="Gainer-Dewar J."/>
            <person name="Goldberg J."/>
            <person name="Griggs A."/>
            <person name="Gujja S."/>
            <person name="Hansen M."/>
            <person name="Howarth C."/>
            <person name="Imamovic A."/>
            <person name="Ireland A."/>
            <person name="Larimer J."/>
            <person name="McCowan C."/>
            <person name="Murphy C."/>
            <person name="Pearson M."/>
            <person name="Poon T.W."/>
            <person name="Priest M."/>
            <person name="Roberts A."/>
            <person name="Saif S."/>
            <person name="Shea T."/>
            <person name="Sisk P."/>
            <person name="Sykes S."/>
            <person name="Wortman J."/>
            <person name="Nusbaum C."/>
            <person name="Birren B."/>
        </authorList>
    </citation>
    <scope>NUCLEOTIDE SEQUENCE [LARGE SCALE GENOMIC DNA]</scope>
    <source>
        <strain evidence="1 2">CBS 110553</strain>
    </source>
</reference>
<evidence type="ECO:0000313" key="2">
    <source>
        <dbReference type="Proteomes" id="UP000019471"/>
    </source>
</evidence>
<gene>
    <name evidence="1" type="ORF">A1O5_10606</name>
</gene>
<dbReference type="GeneID" id="19195299"/>
<dbReference type="Proteomes" id="UP000019471">
    <property type="component" value="Unassembled WGS sequence"/>
</dbReference>
<accession>W9X7N1</accession>
<dbReference type="EMBL" id="AMGX01000020">
    <property type="protein sequence ID" value="EXJ66454.1"/>
    <property type="molecule type" value="Genomic_DNA"/>
</dbReference>
<comment type="caution">
    <text evidence="1">The sequence shown here is derived from an EMBL/GenBank/DDBJ whole genome shotgun (WGS) entry which is preliminary data.</text>
</comment>
<proteinExistence type="predicted"/>
<dbReference type="AlphaFoldDB" id="W9X7N1"/>
<protein>
    <submittedName>
        <fullName evidence="1">Uncharacterized protein</fullName>
    </submittedName>
</protein>
<name>W9X7N1_9EURO</name>
<dbReference type="eggNOG" id="ENOG502SMMT">
    <property type="taxonomic scope" value="Eukaryota"/>
</dbReference>
<dbReference type="RefSeq" id="XP_007749372.1">
    <property type="nucleotide sequence ID" value="XM_007751182.1"/>
</dbReference>
<sequence>MSTGYGGSSGVRCYYLYGREVGKSRLDYLGHWARWKIGHIIRAESLGYLTDSTDFVVEEVIQHGDNHQAALSTSFFPLELNDDRIGSVSTCPATIKVSWVTKPHTVTRCTCSTLQTCKLAKKASTIEFTFWQRTDNLYPTLNAGTILDCKVAVNVDFGDDGSYDFQWVANITLATNASNGSYGTITPPGGDAERGYGAFVDDKLKIYIGTQNALFNLRLCHDWDF</sequence>
<organism evidence="1 2">
    <name type="scientific">Cladophialophora psammophila CBS 110553</name>
    <dbReference type="NCBI Taxonomy" id="1182543"/>
    <lineage>
        <taxon>Eukaryota</taxon>
        <taxon>Fungi</taxon>
        <taxon>Dikarya</taxon>
        <taxon>Ascomycota</taxon>
        <taxon>Pezizomycotina</taxon>
        <taxon>Eurotiomycetes</taxon>
        <taxon>Chaetothyriomycetidae</taxon>
        <taxon>Chaetothyriales</taxon>
        <taxon>Herpotrichiellaceae</taxon>
        <taxon>Cladophialophora</taxon>
    </lineage>
</organism>